<dbReference type="EMBL" id="JANPWB010000007">
    <property type="protein sequence ID" value="KAJ1170037.1"/>
    <property type="molecule type" value="Genomic_DNA"/>
</dbReference>
<comment type="caution">
    <text evidence="1">The sequence shown here is derived from an EMBL/GenBank/DDBJ whole genome shotgun (WGS) entry which is preliminary data.</text>
</comment>
<dbReference type="Proteomes" id="UP001066276">
    <property type="component" value="Chromosome 4_1"/>
</dbReference>
<dbReference type="AlphaFoldDB" id="A0AAV7T0U6"/>
<sequence length="159" mass="18373">MHRASTYHEPTIVLKVKWEQKLGEDILDKDWTQILHYKKQQIRDQRFIYAQFKFFHYTFMSPAGLANMYLGLTSDCASRLLSYYLVLPPYKHLLADLLELLAEMMECALPATVTACLLGRFPRPGKAKHISRFIDLVLVLGKGNIAMPWKILTSPKRAC</sequence>
<organism evidence="1 2">
    <name type="scientific">Pleurodeles waltl</name>
    <name type="common">Iberian ribbed newt</name>
    <dbReference type="NCBI Taxonomy" id="8319"/>
    <lineage>
        <taxon>Eukaryota</taxon>
        <taxon>Metazoa</taxon>
        <taxon>Chordata</taxon>
        <taxon>Craniata</taxon>
        <taxon>Vertebrata</taxon>
        <taxon>Euteleostomi</taxon>
        <taxon>Amphibia</taxon>
        <taxon>Batrachia</taxon>
        <taxon>Caudata</taxon>
        <taxon>Salamandroidea</taxon>
        <taxon>Salamandridae</taxon>
        <taxon>Pleurodelinae</taxon>
        <taxon>Pleurodeles</taxon>
    </lineage>
</organism>
<gene>
    <name evidence="1" type="ORF">NDU88_001918</name>
</gene>
<reference evidence="1" key="1">
    <citation type="journal article" date="2022" name="bioRxiv">
        <title>Sequencing and chromosome-scale assembly of the giantPleurodeles waltlgenome.</title>
        <authorList>
            <person name="Brown T."/>
            <person name="Elewa A."/>
            <person name="Iarovenko S."/>
            <person name="Subramanian E."/>
            <person name="Araus A.J."/>
            <person name="Petzold A."/>
            <person name="Susuki M."/>
            <person name="Suzuki K.-i.T."/>
            <person name="Hayashi T."/>
            <person name="Toyoda A."/>
            <person name="Oliveira C."/>
            <person name="Osipova E."/>
            <person name="Leigh N.D."/>
            <person name="Simon A."/>
            <person name="Yun M.H."/>
        </authorList>
    </citation>
    <scope>NUCLEOTIDE SEQUENCE</scope>
    <source>
        <strain evidence="1">20211129_DDA</strain>
        <tissue evidence="1">Liver</tissue>
    </source>
</reference>
<name>A0AAV7T0U6_PLEWA</name>
<evidence type="ECO:0000313" key="2">
    <source>
        <dbReference type="Proteomes" id="UP001066276"/>
    </source>
</evidence>
<keyword evidence="2" id="KW-1185">Reference proteome</keyword>
<proteinExistence type="predicted"/>
<evidence type="ECO:0000313" key="1">
    <source>
        <dbReference type="EMBL" id="KAJ1170037.1"/>
    </source>
</evidence>
<protein>
    <submittedName>
        <fullName evidence="1">Uncharacterized protein</fullName>
    </submittedName>
</protein>
<accession>A0AAV7T0U6</accession>